<sequence>MLVSPHRLLSLVLAATLLLSAATAEHWAVIVAGSKGYENYRHQSDACHAYHVVRRHGIPAENVILMMYDDVASHRANPFPGKLFNKPTVENGTDEVAVDVYKGCNVDYRGDDVTPDMFINVLLGNSTATKGKKVLESTEKDRVFVNFVDHGARGFIVFPEGQELTSKRLARALEKMHGAKKYKELVFYMEACESGSMFSNRFLSSINAYATTAANGLESSWGTYCPPHDTVNGKFVGTCLGDLYSVNWMEDSDLTDLSAESISEQFKRVKHETNKSHVHQFGSKPIQKEIVGNFQSNYDKGDAESSNTQDASEVTKEPFPSLPQMPGRSSVKASSAVDVHDVELVIAFYNYLRASPGPDRRGLADDLVKQIQVRERDDVLFENIHSIYFARMQQPLLQTVHPEDFECHEQVFRSFEAQCRPQMGDPDIGHGFTGYSLKYAGVLTDLCESGMSVAQIESILKDACATSQSKPAEKQHLNNGAVFDPELILLG</sequence>
<dbReference type="Gene3D" id="1.10.132.130">
    <property type="match status" value="1"/>
</dbReference>
<reference evidence="13" key="1">
    <citation type="journal article" date="2010" name="Genome Biol.">
        <title>Genome sequence of the necrotrophic plant pathogen Pythium ultimum reveals original pathogenicity mechanisms and effector repertoire.</title>
        <authorList>
            <person name="Levesque C.A."/>
            <person name="Brouwer H."/>
            <person name="Cano L."/>
            <person name="Hamilton J.P."/>
            <person name="Holt C."/>
            <person name="Huitema E."/>
            <person name="Raffaele S."/>
            <person name="Robideau G.P."/>
            <person name="Thines M."/>
            <person name="Win J."/>
            <person name="Zerillo M.M."/>
            <person name="Beakes G.W."/>
            <person name="Boore J.L."/>
            <person name="Busam D."/>
            <person name="Dumas B."/>
            <person name="Ferriera S."/>
            <person name="Fuerstenberg S.I."/>
            <person name="Gachon C.M."/>
            <person name="Gaulin E."/>
            <person name="Govers F."/>
            <person name="Grenville-Briggs L."/>
            <person name="Horner N."/>
            <person name="Hostetler J."/>
            <person name="Jiang R.H."/>
            <person name="Johnson J."/>
            <person name="Krajaejun T."/>
            <person name="Lin H."/>
            <person name="Meijer H.J."/>
            <person name="Moore B."/>
            <person name="Morris P."/>
            <person name="Phuntmart V."/>
            <person name="Puiu D."/>
            <person name="Shetty J."/>
            <person name="Stajich J.E."/>
            <person name="Tripathy S."/>
            <person name="Wawra S."/>
            <person name="van West P."/>
            <person name="Whitty B.R."/>
            <person name="Coutinho P.M."/>
            <person name="Henrissat B."/>
            <person name="Martin F."/>
            <person name="Thomas P.D."/>
            <person name="Tyler B.M."/>
            <person name="De Vries R.P."/>
            <person name="Kamoun S."/>
            <person name="Yandell M."/>
            <person name="Tisserat N."/>
            <person name="Buell C.R."/>
        </authorList>
    </citation>
    <scope>NUCLEOTIDE SEQUENCE</scope>
    <source>
        <strain evidence="13">DAOM:BR144</strain>
    </source>
</reference>
<proteinExistence type="inferred from homology"/>
<dbReference type="Pfam" id="PF20985">
    <property type="entry name" value="Legum_prodom"/>
    <property type="match status" value="1"/>
</dbReference>
<evidence type="ECO:0000256" key="10">
    <source>
        <dbReference type="SAM" id="SignalP"/>
    </source>
</evidence>
<evidence type="ECO:0000256" key="9">
    <source>
        <dbReference type="SAM" id="MobiDB-lite"/>
    </source>
</evidence>
<keyword evidence="6" id="KW-0378">Hydrolase</keyword>
<keyword evidence="5 10" id="KW-0732">Signal</keyword>
<keyword evidence="13" id="KW-1185">Reference proteome</keyword>
<evidence type="ECO:0000256" key="3">
    <source>
        <dbReference type="ARBA" id="ARBA00012628"/>
    </source>
</evidence>
<dbReference type="Gene3D" id="3.40.50.1460">
    <property type="match status" value="1"/>
</dbReference>
<dbReference type="Proteomes" id="UP000019132">
    <property type="component" value="Unassembled WGS sequence"/>
</dbReference>
<reference evidence="13" key="2">
    <citation type="submission" date="2010-04" db="EMBL/GenBank/DDBJ databases">
        <authorList>
            <person name="Buell R."/>
            <person name="Hamilton J."/>
            <person name="Hostetler J."/>
        </authorList>
    </citation>
    <scope>NUCLEOTIDE SEQUENCE [LARGE SCALE GENOMIC DNA]</scope>
    <source>
        <strain evidence="13">DAOM:BR144</strain>
    </source>
</reference>
<evidence type="ECO:0000256" key="4">
    <source>
        <dbReference type="ARBA" id="ARBA00022670"/>
    </source>
</evidence>
<organism evidence="12 13">
    <name type="scientific">Globisporangium ultimum (strain ATCC 200006 / CBS 805.95 / DAOM BR144)</name>
    <name type="common">Pythium ultimum</name>
    <dbReference type="NCBI Taxonomy" id="431595"/>
    <lineage>
        <taxon>Eukaryota</taxon>
        <taxon>Sar</taxon>
        <taxon>Stramenopiles</taxon>
        <taxon>Oomycota</taxon>
        <taxon>Peronosporomycetes</taxon>
        <taxon>Pythiales</taxon>
        <taxon>Pythiaceae</taxon>
        <taxon>Globisporangium</taxon>
    </lineage>
</organism>
<dbReference type="FunFam" id="3.40.50.1460:FF:000006">
    <property type="entry name" value="Legumain"/>
    <property type="match status" value="1"/>
</dbReference>
<dbReference type="CDD" id="cd21115">
    <property type="entry name" value="legumain_C"/>
    <property type="match status" value="1"/>
</dbReference>
<evidence type="ECO:0000256" key="2">
    <source>
        <dbReference type="ARBA" id="ARBA00009941"/>
    </source>
</evidence>
<feature type="signal peptide" evidence="10">
    <location>
        <begin position="1"/>
        <end position="24"/>
    </location>
</feature>
<evidence type="ECO:0000256" key="5">
    <source>
        <dbReference type="ARBA" id="ARBA00022729"/>
    </source>
</evidence>
<dbReference type="VEuPathDB" id="FungiDB:PYU1_G008363"/>
<evidence type="ECO:0000256" key="8">
    <source>
        <dbReference type="PIRSR" id="PIRSR019663-1"/>
    </source>
</evidence>
<evidence type="ECO:0000256" key="1">
    <source>
        <dbReference type="ARBA" id="ARBA00000810"/>
    </source>
</evidence>
<dbReference type="EC" id="3.4.22.34" evidence="3"/>
<dbReference type="InParanoid" id="K3WTT3"/>
<dbReference type="EMBL" id="GL376613">
    <property type="status" value="NOT_ANNOTATED_CDS"/>
    <property type="molecule type" value="Genomic_DNA"/>
</dbReference>
<keyword evidence="7" id="KW-0788">Thiol protease</keyword>
<dbReference type="Pfam" id="PF01650">
    <property type="entry name" value="Peptidase_C13"/>
    <property type="match status" value="1"/>
</dbReference>
<dbReference type="eggNOG" id="KOG1348">
    <property type="taxonomic scope" value="Eukaryota"/>
</dbReference>
<dbReference type="GO" id="GO:0051603">
    <property type="term" value="P:proteolysis involved in protein catabolic process"/>
    <property type="evidence" value="ECO:0007669"/>
    <property type="project" value="TreeGrafter"/>
</dbReference>
<dbReference type="GO" id="GO:0006624">
    <property type="term" value="P:vacuolar protein processing"/>
    <property type="evidence" value="ECO:0007669"/>
    <property type="project" value="TreeGrafter"/>
</dbReference>
<feature type="compositionally biased region" description="Polar residues" evidence="9">
    <location>
        <begin position="297"/>
        <end position="312"/>
    </location>
</feature>
<comment type="similarity">
    <text evidence="2">Belongs to the peptidase C13 family.</text>
</comment>
<dbReference type="InterPro" id="IPR048501">
    <property type="entry name" value="Legum_prodom"/>
</dbReference>
<protein>
    <recommendedName>
        <fullName evidence="3">legumain</fullName>
        <ecNumber evidence="3">3.4.22.34</ecNumber>
    </recommendedName>
</protein>
<dbReference type="AlphaFoldDB" id="K3WTT3"/>
<feature type="chain" id="PRO_5003871469" description="legumain" evidence="10">
    <location>
        <begin position="25"/>
        <end position="491"/>
    </location>
</feature>
<dbReference type="PANTHER" id="PTHR12000">
    <property type="entry name" value="HEMOGLOBINASE FAMILY MEMBER"/>
    <property type="match status" value="1"/>
</dbReference>
<dbReference type="InterPro" id="IPR046427">
    <property type="entry name" value="Legumain_prodom_sf"/>
</dbReference>
<feature type="active site" description="Nucleophile" evidence="8">
    <location>
        <position position="192"/>
    </location>
</feature>
<dbReference type="InterPro" id="IPR001096">
    <property type="entry name" value="Peptidase_C13"/>
</dbReference>
<name>K3WTT3_GLOUD</name>
<feature type="domain" description="Legumain prodomain" evidence="11">
    <location>
        <begin position="367"/>
        <end position="464"/>
    </location>
</feature>
<feature type="region of interest" description="Disordered" evidence="9">
    <location>
        <begin position="297"/>
        <end position="328"/>
    </location>
</feature>
<evidence type="ECO:0000256" key="6">
    <source>
        <dbReference type="ARBA" id="ARBA00022801"/>
    </source>
</evidence>
<dbReference type="STRING" id="431595.K3WTT3"/>
<evidence type="ECO:0000313" key="13">
    <source>
        <dbReference type="Proteomes" id="UP000019132"/>
    </source>
</evidence>
<keyword evidence="4" id="KW-0645">Protease</keyword>
<dbReference type="EnsemblProtists" id="PYU1_T008379">
    <property type="protein sequence ID" value="PYU1_T008379"/>
    <property type="gene ID" value="PYU1_G008363"/>
</dbReference>
<dbReference type="PIRSF" id="PIRSF019663">
    <property type="entry name" value="Legumain"/>
    <property type="match status" value="1"/>
</dbReference>
<evidence type="ECO:0000259" key="11">
    <source>
        <dbReference type="Pfam" id="PF20985"/>
    </source>
</evidence>
<accession>K3WTT3</accession>
<reference evidence="12" key="3">
    <citation type="submission" date="2015-02" db="UniProtKB">
        <authorList>
            <consortium name="EnsemblProtists"/>
        </authorList>
    </citation>
    <scope>IDENTIFICATION</scope>
    <source>
        <strain evidence="12">DAOM BR144</strain>
    </source>
</reference>
<feature type="active site" evidence="8">
    <location>
        <position position="150"/>
    </location>
</feature>
<dbReference type="PANTHER" id="PTHR12000:SF42">
    <property type="entry name" value="LEGUMAIN"/>
    <property type="match status" value="1"/>
</dbReference>
<dbReference type="GO" id="GO:0005773">
    <property type="term" value="C:vacuole"/>
    <property type="evidence" value="ECO:0007669"/>
    <property type="project" value="GOC"/>
</dbReference>
<comment type="catalytic activity">
    <reaction evidence="1">
        <text>Hydrolysis of proteins and small molecule substrates at -Asn-|-Xaa- bonds.</text>
        <dbReference type="EC" id="3.4.22.34"/>
    </reaction>
</comment>
<dbReference type="PRINTS" id="PR00776">
    <property type="entry name" value="HEMOGLOBNASE"/>
</dbReference>
<dbReference type="HOGENOM" id="CLU_024160_2_1_1"/>
<evidence type="ECO:0000256" key="7">
    <source>
        <dbReference type="ARBA" id="ARBA00022807"/>
    </source>
</evidence>
<dbReference type="GO" id="GO:0004197">
    <property type="term" value="F:cysteine-type endopeptidase activity"/>
    <property type="evidence" value="ECO:0007669"/>
    <property type="project" value="UniProtKB-EC"/>
</dbReference>
<dbReference type="OMA" id="RSFETYC"/>
<evidence type="ECO:0000313" key="12">
    <source>
        <dbReference type="EnsemblProtists" id="PYU1_T008379"/>
    </source>
</evidence>